<feature type="domain" description="TolB N-terminal" evidence="6">
    <location>
        <begin position="30"/>
        <end position="138"/>
    </location>
</feature>
<evidence type="ECO:0000256" key="2">
    <source>
        <dbReference type="ARBA" id="ARBA00009820"/>
    </source>
</evidence>
<comment type="similarity">
    <text evidence="2 5">Belongs to the TolB family.</text>
</comment>
<keyword evidence="5" id="KW-0132">Cell division</keyword>
<dbReference type="GO" id="GO:0051301">
    <property type="term" value="P:cell division"/>
    <property type="evidence" value="ECO:0007669"/>
    <property type="project" value="UniProtKB-UniRule"/>
</dbReference>
<dbReference type="InterPro" id="IPR011659">
    <property type="entry name" value="WD40"/>
</dbReference>
<evidence type="ECO:0000256" key="4">
    <source>
        <dbReference type="ARBA" id="ARBA00022764"/>
    </source>
</evidence>
<dbReference type="SUPFAM" id="SSF52964">
    <property type="entry name" value="TolB, N-terminal domain"/>
    <property type="match status" value="1"/>
</dbReference>
<evidence type="ECO:0000259" key="6">
    <source>
        <dbReference type="Pfam" id="PF04052"/>
    </source>
</evidence>
<dbReference type="KEGG" id="acru:HHL28_11305"/>
<gene>
    <name evidence="5 7" type="primary">tolB</name>
    <name evidence="7" type="ORF">HHL28_11305</name>
</gene>
<dbReference type="NCBIfam" id="TIGR02800">
    <property type="entry name" value="propeller_TolB"/>
    <property type="match status" value="1"/>
</dbReference>
<dbReference type="Gene3D" id="2.120.10.30">
    <property type="entry name" value="TolB, C-terminal domain"/>
    <property type="match status" value="1"/>
</dbReference>
<dbReference type="AlphaFoldDB" id="A0A858RBZ1"/>
<keyword evidence="4 5" id="KW-0574">Periplasm</keyword>
<keyword evidence="3 5" id="KW-0732">Signal</keyword>
<name>A0A858RBZ1_9PROT</name>
<dbReference type="PANTHER" id="PTHR36842">
    <property type="entry name" value="PROTEIN TOLB HOMOLOG"/>
    <property type="match status" value="1"/>
</dbReference>
<dbReference type="EMBL" id="CP051775">
    <property type="protein sequence ID" value="QJE74867.1"/>
    <property type="molecule type" value="Genomic_DNA"/>
</dbReference>
<dbReference type="Proteomes" id="UP000501891">
    <property type="component" value="Chromosome"/>
</dbReference>
<protein>
    <recommendedName>
        <fullName evidence="5">Tol-Pal system protein TolB</fullName>
    </recommendedName>
</protein>
<reference evidence="7" key="1">
    <citation type="submission" date="2020-04" db="EMBL/GenBank/DDBJ databases">
        <title>A desert anoxygenic phototrophic bacterium fixes CO2 using RubisCO under aerobic conditions.</title>
        <authorList>
            <person name="Tang K."/>
        </authorList>
    </citation>
    <scope>NUCLEOTIDE SEQUENCE [LARGE SCALE GENOMIC DNA]</scope>
    <source>
        <strain evidence="7">MIMtkB3</strain>
    </source>
</reference>
<keyword evidence="5" id="KW-0131">Cell cycle</keyword>
<dbReference type="PANTHER" id="PTHR36842:SF1">
    <property type="entry name" value="PROTEIN TOLB"/>
    <property type="match status" value="1"/>
</dbReference>
<evidence type="ECO:0000313" key="8">
    <source>
        <dbReference type="Proteomes" id="UP000501891"/>
    </source>
</evidence>
<dbReference type="InterPro" id="IPR007195">
    <property type="entry name" value="TolB_N"/>
</dbReference>
<proteinExistence type="inferred from homology"/>
<dbReference type="SUPFAM" id="SSF69304">
    <property type="entry name" value="Tricorn protease N-terminal domain"/>
    <property type="match status" value="1"/>
</dbReference>
<dbReference type="GO" id="GO:0042597">
    <property type="term" value="C:periplasmic space"/>
    <property type="evidence" value="ECO:0007669"/>
    <property type="project" value="UniProtKB-SubCell"/>
</dbReference>
<keyword evidence="8" id="KW-1185">Reference proteome</keyword>
<sequence length="447" mass="49719">MLRLGRTLVAALALLLPGVALVPTARAELRLDLYKGNQQPLPIAVTTFTADNPQAAATGQSITSVISANLERSGLFRPLDPKTFLQTPEQLRASPLPRFADWRVIQAQALVTGTVSNLPDGRIRIEFRLFDVNAGQQMTGLAYNVQPDGWRRAAHIISDAIYKRITGEDGYFDTRVVYIAESGPATQRVKRLAIMDQDGENNRFLTDGRVLVLTPRFSPSTQEITYLSYFNNRPRVYLFNIDTGRQEVLGDFPGMTFAPRFSPDGNRVLMSLAQNGNTDIYSLDLRTRRQTRLTDNPSIDTAPSFSPDGSKITFESDRGGTQQIYTMNADGSDVKRITFDKGRYGTPVWSPRGDLIAFTRIFEGRFYIGVIRPDGTGERMLAEAFHAEGPTWAPNGRVLMYFKERPSGDGGRQRTAKLFSIDLTGFNERQVLTPTDASDPAWSPLIP</sequence>
<dbReference type="HAMAP" id="MF_00671">
    <property type="entry name" value="TolB"/>
    <property type="match status" value="1"/>
</dbReference>
<comment type="subunit">
    <text evidence="5">The Tol-Pal system is composed of five core proteins: the inner membrane proteins TolA, TolQ and TolR, the periplasmic protein TolB and the outer membrane protein Pal. They form a network linking the inner and outer membranes and the peptidoglycan layer.</text>
</comment>
<dbReference type="InterPro" id="IPR014167">
    <property type="entry name" value="Tol-Pal_TolB"/>
</dbReference>
<evidence type="ECO:0000256" key="5">
    <source>
        <dbReference type="HAMAP-Rule" id="MF_00671"/>
    </source>
</evidence>
<accession>A0A858RBZ1</accession>
<evidence type="ECO:0000256" key="1">
    <source>
        <dbReference type="ARBA" id="ARBA00004418"/>
    </source>
</evidence>
<dbReference type="Pfam" id="PF04052">
    <property type="entry name" value="TolB_N"/>
    <property type="match status" value="1"/>
</dbReference>
<evidence type="ECO:0000313" key="7">
    <source>
        <dbReference type="EMBL" id="QJE74867.1"/>
    </source>
</evidence>
<dbReference type="GO" id="GO:0017038">
    <property type="term" value="P:protein import"/>
    <property type="evidence" value="ECO:0007669"/>
    <property type="project" value="InterPro"/>
</dbReference>
<dbReference type="InterPro" id="IPR011042">
    <property type="entry name" value="6-blade_b-propeller_TolB-like"/>
</dbReference>
<comment type="subcellular location">
    <subcellularLocation>
        <location evidence="1 5">Periplasm</location>
    </subcellularLocation>
</comment>
<comment type="function">
    <text evidence="5">Part of the Tol-Pal system, which plays a role in outer membrane invagination during cell division and is important for maintaining outer membrane integrity.</text>
</comment>
<evidence type="ECO:0000256" key="3">
    <source>
        <dbReference type="ARBA" id="ARBA00022729"/>
    </source>
</evidence>
<dbReference type="Pfam" id="PF07676">
    <property type="entry name" value="PD40"/>
    <property type="match status" value="3"/>
</dbReference>
<organism evidence="7 8">
    <name type="scientific">Aerophototrophica crusticola</name>
    <dbReference type="NCBI Taxonomy" id="1709002"/>
    <lineage>
        <taxon>Bacteria</taxon>
        <taxon>Pseudomonadati</taxon>
        <taxon>Pseudomonadota</taxon>
        <taxon>Alphaproteobacteria</taxon>
        <taxon>Rhodospirillales</taxon>
        <taxon>Rhodospirillaceae</taxon>
        <taxon>Aerophototrophica</taxon>
    </lineage>
</organism>
<dbReference type="Gene3D" id="3.40.50.10070">
    <property type="entry name" value="TolB, N-terminal domain"/>
    <property type="match status" value="1"/>
</dbReference>